<dbReference type="GeneID" id="14908166"/>
<dbReference type="InterPro" id="IPR000195">
    <property type="entry name" value="Rab-GAP-TBC_dom"/>
</dbReference>
<dbReference type="OrthoDB" id="10263206at2759"/>
<dbReference type="RefSeq" id="XP_004035500.1">
    <property type="nucleotide sequence ID" value="XM_004035452.1"/>
</dbReference>
<dbReference type="InterPro" id="IPR035969">
    <property type="entry name" value="Rab-GAP_TBC_sf"/>
</dbReference>
<dbReference type="GO" id="GO:0006886">
    <property type="term" value="P:intracellular protein transport"/>
    <property type="evidence" value="ECO:0007669"/>
    <property type="project" value="TreeGrafter"/>
</dbReference>
<dbReference type="PANTHER" id="PTHR22957">
    <property type="entry name" value="TBC1 DOMAIN FAMILY MEMBER GTPASE-ACTIVATING PROTEIN"/>
    <property type="match status" value="1"/>
</dbReference>
<evidence type="ECO:0000259" key="1">
    <source>
        <dbReference type="PROSITE" id="PS50086"/>
    </source>
</evidence>
<name>G0QRY4_ICHMU</name>
<dbReference type="InParanoid" id="G0QRY4"/>
<dbReference type="EMBL" id="GL983803">
    <property type="protein sequence ID" value="EGR32014.1"/>
    <property type="molecule type" value="Genomic_DNA"/>
</dbReference>
<proteinExistence type="predicted"/>
<reference evidence="2 3" key="1">
    <citation type="submission" date="2011-07" db="EMBL/GenBank/DDBJ databases">
        <authorList>
            <person name="Coyne R."/>
            <person name="Brami D."/>
            <person name="Johnson J."/>
            <person name="Hostetler J."/>
            <person name="Hannick L."/>
            <person name="Clark T."/>
            <person name="Cassidy-Hanley D."/>
            <person name="Inman J."/>
        </authorList>
    </citation>
    <scope>NUCLEOTIDE SEQUENCE [LARGE SCALE GENOMIC DNA]</scope>
    <source>
        <strain evidence="2 3">G5</strain>
    </source>
</reference>
<dbReference type="GO" id="GO:0005096">
    <property type="term" value="F:GTPase activator activity"/>
    <property type="evidence" value="ECO:0007669"/>
    <property type="project" value="TreeGrafter"/>
</dbReference>
<sequence length="137" mass="16427">MAECKDCFIKYLDKADTGILAKIKQLNLILQRIDNQIWQALENIKLHPQFYSLRWIMLIFAQEFEIFDVVRIWDSLLSHCNFQDFLYCLCLAILILRKEVILQQDFSDIMESLQRIQDLDVVEIISIADQLYKQYFE</sequence>
<dbReference type="SUPFAM" id="SSF47923">
    <property type="entry name" value="Ypt/Rab-GAP domain of gyp1p"/>
    <property type="match status" value="1"/>
</dbReference>
<accession>G0QRY4</accession>
<dbReference type="PANTHER" id="PTHR22957:SF27">
    <property type="entry name" value="TBC1 DOMAIN FAMILY MEMBER 13"/>
    <property type="match status" value="1"/>
</dbReference>
<dbReference type="Gene3D" id="1.10.472.80">
    <property type="entry name" value="Ypt/Rab-GAP domain of gyp1p, domain 3"/>
    <property type="match status" value="1"/>
</dbReference>
<evidence type="ECO:0000313" key="3">
    <source>
        <dbReference type="Proteomes" id="UP000008983"/>
    </source>
</evidence>
<dbReference type="eggNOG" id="KOG4567">
    <property type="taxonomic scope" value="Eukaryota"/>
</dbReference>
<protein>
    <submittedName>
        <fullName evidence="2">TBC domain protein</fullName>
    </submittedName>
</protein>
<feature type="domain" description="Rab-GAP TBC" evidence="1">
    <location>
        <begin position="1"/>
        <end position="80"/>
    </location>
</feature>
<dbReference type="OMA" id="YLLRNDY"/>
<dbReference type="Pfam" id="PF00566">
    <property type="entry name" value="RabGAP-TBC"/>
    <property type="match status" value="1"/>
</dbReference>
<dbReference type="AlphaFoldDB" id="G0QRY4"/>
<dbReference type="Proteomes" id="UP000008983">
    <property type="component" value="Unassembled WGS sequence"/>
</dbReference>
<dbReference type="PROSITE" id="PS50086">
    <property type="entry name" value="TBC_RABGAP"/>
    <property type="match status" value="1"/>
</dbReference>
<dbReference type="FunFam" id="1.10.472.80:FF:000048">
    <property type="entry name" value="TBC domain containing protein"/>
    <property type="match status" value="1"/>
</dbReference>
<evidence type="ECO:0000313" key="2">
    <source>
        <dbReference type="EMBL" id="EGR32014.1"/>
    </source>
</evidence>
<gene>
    <name evidence="2" type="ORF">IMG5_098500</name>
</gene>
<dbReference type="STRING" id="857967.G0QRY4"/>
<organism evidence="2 3">
    <name type="scientific">Ichthyophthirius multifiliis</name>
    <name type="common">White spot disease agent</name>
    <name type="synonym">Ich</name>
    <dbReference type="NCBI Taxonomy" id="5932"/>
    <lineage>
        <taxon>Eukaryota</taxon>
        <taxon>Sar</taxon>
        <taxon>Alveolata</taxon>
        <taxon>Ciliophora</taxon>
        <taxon>Intramacronucleata</taxon>
        <taxon>Oligohymenophorea</taxon>
        <taxon>Hymenostomatida</taxon>
        <taxon>Ophryoglenina</taxon>
        <taxon>Ichthyophthirius</taxon>
    </lineage>
</organism>
<keyword evidence="3" id="KW-1185">Reference proteome</keyword>